<comment type="caution">
    <text evidence="3">The sequence shown here is derived from an EMBL/GenBank/DDBJ whole genome shotgun (WGS) entry which is preliminary data.</text>
</comment>
<dbReference type="InterPro" id="IPR001245">
    <property type="entry name" value="Ser-Thr/Tyr_kinase_cat_dom"/>
</dbReference>
<evidence type="ECO:0000256" key="1">
    <source>
        <dbReference type="SAM" id="Phobius"/>
    </source>
</evidence>
<organism evidence="3">
    <name type="scientific">Aphanomyces stellatus</name>
    <dbReference type="NCBI Taxonomy" id="120398"/>
    <lineage>
        <taxon>Eukaryota</taxon>
        <taxon>Sar</taxon>
        <taxon>Stramenopiles</taxon>
        <taxon>Oomycota</taxon>
        <taxon>Saprolegniomycetes</taxon>
        <taxon>Saprolegniales</taxon>
        <taxon>Verrucalvaceae</taxon>
        <taxon>Aphanomyces</taxon>
    </lineage>
</organism>
<dbReference type="PROSITE" id="PS50011">
    <property type="entry name" value="PROTEIN_KINASE_DOM"/>
    <property type="match status" value="1"/>
</dbReference>
<dbReference type="OrthoDB" id="73037at2759"/>
<keyword evidence="1" id="KW-0472">Membrane</keyword>
<dbReference type="InterPro" id="IPR000719">
    <property type="entry name" value="Prot_kinase_dom"/>
</dbReference>
<keyword evidence="1" id="KW-1133">Transmembrane helix</keyword>
<name>A0A6A4YPG5_9STRA</name>
<dbReference type="GO" id="GO:0005524">
    <property type="term" value="F:ATP binding"/>
    <property type="evidence" value="ECO:0007669"/>
    <property type="project" value="InterPro"/>
</dbReference>
<feature type="transmembrane region" description="Helical" evidence="1">
    <location>
        <begin position="114"/>
        <end position="135"/>
    </location>
</feature>
<reference evidence="3" key="1">
    <citation type="submission" date="2019-06" db="EMBL/GenBank/DDBJ databases">
        <title>Genomics analysis of Aphanomyces spp. identifies a new class of oomycete effector associated with host adaptation.</title>
        <authorList>
            <person name="Gaulin E."/>
        </authorList>
    </citation>
    <scope>NUCLEOTIDE SEQUENCE</scope>
    <source>
        <strain evidence="3">CBS 578.67</strain>
    </source>
</reference>
<dbReference type="GO" id="GO:0004674">
    <property type="term" value="F:protein serine/threonine kinase activity"/>
    <property type="evidence" value="ECO:0007669"/>
    <property type="project" value="TreeGrafter"/>
</dbReference>
<dbReference type="AlphaFoldDB" id="A0A6A4YPG5"/>
<proteinExistence type="predicted"/>
<dbReference type="SUPFAM" id="SSF56112">
    <property type="entry name" value="Protein kinase-like (PK-like)"/>
    <property type="match status" value="1"/>
</dbReference>
<accession>A0A6A4YPG5</accession>
<dbReference type="InterPro" id="IPR011009">
    <property type="entry name" value="Kinase-like_dom_sf"/>
</dbReference>
<feature type="non-terminal residue" evidence="3">
    <location>
        <position position="1"/>
    </location>
</feature>
<evidence type="ECO:0000259" key="2">
    <source>
        <dbReference type="PROSITE" id="PS50011"/>
    </source>
</evidence>
<protein>
    <recommendedName>
        <fullName evidence="2">Protein kinase domain-containing protein</fullName>
    </recommendedName>
</protein>
<dbReference type="PANTHER" id="PTHR44329">
    <property type="entry name" value="SERINE/THREONINE-PROTEIN KINASE TNNI3K-RELATED"/>
    <property type="match status" value="1"/>
</dbReference>
<gene>
    <name evidence="3" type="ORF">As57867_010181</name>
</gene>
<dbReference type="PANTHER" id="PTHR44329:SF214">
    <property type="entry name" value="PROTEIN KINASE DOMAIN-CONTAINING PROTEIN"/>
    <property type="match status" value="1"/>
</dbReference>
<dbReference type="EMBL" id="VJMH01005192">
    <property type="protein sequence ID" value="KAF0699209.1"/>
    <property type="molecule type" value="Genomic_DNA"/>
</dbReference>
<keyword evidence="1" id="KW-0812">Transmembrane</keyword>
<feature type="domain" description="Protein kinase" evidence="2">
    <location>
        <begin position="152"/>
        <end position="422"/>
    </location>
</feature>
<evidence type="ECO:0000313" key="3">
    <source>
        <dbReference type="EMBL" id="KAF0699209.1"/>
    </source>
</evidence>
<sequence length="470" mass="52080">QLPPNGDFTRAGPIFQNTTDAWQCCYCPATRQYGIAHINTTSKREECLARPDDRQCKYTVSKSDCESLLHADLLCAHNNACANDTVVLVKQLGAMFNPLDTTETSKNGLASTTGITLVCVGAMCAVLFLAVFVNWRRRRPRRHSHEGLFSPFEFTTPKGLSKLSKTSLVHWRLHAHHLQMVDTSEGSSLAIYCGRPVVIQATTATHSELWHEIHLYTRVESPYILNFIGWLAWPPHLAVAFEYMEHGDLRTFLEHSALEFPWSQKRDCVVDIVQGLLYLHGLECAHGALTSRHVWLNATLLAKLAFNHVLHGTSHAGDAFRWTAPELLTQSGPPTPAADMYALGMIVWEMDTHAPPFAGLQQHAQWSDATLYGRIAQYKVAEPTFSKACPLEMQQLVLQCTAADPRERPTAAELSVVLDPDMLDDWDSRASSLSADVGDTESYVSRATTAEWGGLTTCRTAVSTEGSSCV</sequence>
<dbReference type="Pfam" id="PF07714">
    <property type="entry name" value="PK_Tyr_Ser-Thr"/>
    <property type="match status" value="1"/>
</dbReference>
<dbReference type="InterPro" id="IPR051681">
    <property type="entry name" value="Ser/Thr_Kinases-Pseudokinases"/>
</dbReference>
<dbReference type="Gene3D" id="1.10.510.10">
    <property type="entry name" value="Transferase(Phosphotransferase) domain 1"/>
    <property type="match status" value="1"/>
</dbReference>